<accession>A0A922I133</accession>
<proteinExistence type="predicted"/>
<gene>
    <name evidence="3" type="primary">ATAD5</name>
    <name evidence="3" type="ORF">DERF_010345</name>
</gene>
<protein>
    <submittedName>
        <fullName evidence="3">ATPase AAA domain-containing protein 5</fullName>
    </submittedName>
</protein>
<evidence type="ECO:0000313" key="3">
    <source>
        <dbReference type="EMBL" id="KAH9511921.1"/>
    </source>
</evidence>
<comment type="caution">
    <text evidence="3">The sequence shown here is derived from an EMBL/GenBank/DDBJ whole genome shotgun (WGS) entry which is preliminary data.</text>
</comment>
<dbReference type="GO" id="GO:0061860">
    <property type="term" value="F:DNA clamp unloader activity"/>
    <property type="evidence" value="ECO:0007669"/>
    <property type="project" value="TreeGrafter"/>
</dbReference>
<feature type="compositionally biased region" description="Low complexity" evidence="1">
    <location>
        <begin position="54"/>
        <end position="64"/>
    </location>
</feature>
<dbReference type="PANTHER" id="PTHR23389">
    <property type="entry name" value="CHROMOSOME TRANSMISSION FIDELITY FACTOR 18"/>
    <property type="match status" value="1"/>
</dbReference>
<dbReference type="InterPro" id="IPR003959">
    <property type="entry name" value="ATPase_AAA_core"/>
</dbReference>
<dbReference type="Gene3D" id="3.40.50.300">
    <property type="entry name" value="P-loop containing nucleotide triphosphate hydrolases"/>
    <property type="match status" value="1"/>
</dbReference>
<name>A0A922I133_DERFA</name>
<feature type="region of interest" description="Disordered" evidence="1">
    <location>
        <begin position="54"/>
        <end position="141"/>
    </location>
</feature>
<evidence type="ECO:0000256" key="1">
    <source>
        <dbReference type="SAM" id="MobiDB-lite"/>
    </source>
</evidence>
<dbReference type="GO" id="GO:0016887">
    <property type="term" value="F:ATP hydrolysis activity"/>
    <property type="evidence" value="ECO:0007669"/>
    <property type="project" value="InterPro"/>
</dbReference>
<dbReference type="PANTHER" id="PTHR23389:SF21">
    <property type="entry name" value="ATPASE FAMILY AAA DOMAIN-CONTAINING PROTEIN 5"/>
    <property type="match status" value="1"/>
</dbReference>
<dbReference type="InterPro" id="IPR027417">
    <property type="entry name" value="P-loop_NTPase"/>
</dbReference>
<dbReference type="GO" id="GO:0005524">
    <property type="term" value="F:ATP binding"/>
    <property type="evidence" value="ECO:0007669"/>
    <property type="project" value="InterPro"/>
</dbReference>
<reference evidence="3" key="2">
    <citation type="journal article" date="2022" name="Res Sq">
        <title>Comparative Genomics Reveals Insights into the Divergent Evolution of Astigmatic Mites and Household Pest Adaptations.</title>
        <authorList>
            <person name="Xiong Q."/>
            <person name="Wan A.T.-Y."/>
            <person name="Liu X.-Y."/>
            <person name="Fung C.S.-H."/>
            <person name="Xiao X."/>
            <person name="Malainual N."/>
            <person name="Hou J."/>
            <person name="Wang L."/>
            <person name="Wang M."/>
            <person name="Yang K."/>
            <person name="Cui Y."/>
            <person name="Leung E."/>
            <person name="Nong W."/>
            <person name="Shin S.-K."/>
            <person name="Au S."/>
            <person name="Jeong K.Y."/>
            <person name="Chew F.T."/>
            <person name="Hui J."/>
            <person name="Leung T.F."/>
            <person name="Tungtrongchitr A."/>
            <person name="Zhong N."/>
            <person name="Liu Z."/>
            <person name="Tsui S."/>
        </authorList>
    </citation>
    <scope>NUCLEOTIDE SEQUENCE</scope>
    <source>
        <strain evidence="3">Derf</strain>
        <tissue evidence="3">Whole organism</tissue>
    </source>
</reference>
<dbReference type="Pfam" id="PF00004">
    <property type="entry name" value="AAA"/>
    <property type="match status" value="1"/>
</dbReference>
<dbReference type="GO" id="GO:0005634">
    <property type="term" value="C:nucleus"/>
    <property type="evidence" value="ECO:0007669"/>
    <property type="project" value="TreeGrafter"/>
</dbReference>
<dbReference type="SUPFAM" id="SSF52540">
    <property type="entry name" value="P-loop containing nucleoside triphosphate hydrolases"/>
    <property type="match status" value="1"/>
</dbReference>
<feature type="compositionally biased region" description="Basic residues" evidence="1">
    <location>
        <begin position="69"/>
        <end position="79"/>
    </location>
</feature>
<sequence length="614" mass="73329">MKENKREFNQFYSILFSREFSRILNFHHYFTIPKMSSNKITDYFIKRSNVLYNSSNNKNENNLSEYRKNGKNVKTKTKSPPKIIADYDDSTTDIDDDNLTEIDIHSSSTEVIDDDENEPPPATKPKRKKKQQVVIRKSTRKINNETATNVDPVIQSSTIDDMNIWTQKYRPKTIDNMIGQTNEIKTFKNWLENWDMKFNNDDKYDDEDDDDDVDCVGKCFYIFGSNGIGKTSMVYAVAKDCGYNILEYNATIKHLTPKSLQNELYESSQSYLIDNSTWQNNHEQIFNGFSKSLILFDDIDAIIYENKSLNELWRSLKTIIRYSRKPIVITSDLQPSFLCNEQNFFHIIQLRPVRFELIIEHLDQIFNMESIDNKLTNHNGDFYGILFESNDLRKMINQLDFWFPHKQIHNHHQSQSLETNLKTYYQHYMNKIFMNTEKSLDKQSKILETLSNDDLYQTNIDRFLNKNDEMDENRYNAYSIDKRYTLINENDNSNNNNNNHHHHITMKKFHDDHLWLYQCDHNFICTQMTTDLTFESLQMIQDYYKYNDLYSLTKFDYLSLFEFVIESFPGLFSSLYPLHCIIPHDDESNQHKHRTRSSQKRKRRLQFIQIEYFD</sequence>
<feature type="domain" description="ATPase AAA-type core" evidence="2">
    <location>
        <begin position="221"/>
        <end position="311"/>
    </location>
</feature>
<reference evidence="3" key="1">
    <citation type="submission" date="2013-05" db="EMBL/GenBank/DDBJ databases">
        <authorList>
            <person name="Yim A.K.Y."/>
            <person name="Chan T.F."/>
            <person name="Ji K.M."/>
            <person name="Liu X.Y."/>
            <person name="Zhou J.W."/>
            <person name="Li R.Q."/>
            <person name="Yang K.Y."/>
            <person name="Li J."/>
            <person name="Li M."/>
            <person name="Law P.T.W."/>
            <person name="Wu Y.L."/>
            <person name="Cai Z.L."/>
            <person name="Qin H."/>
            <person name="Bao Y."/>
            <person name="Leung R.K.K."/>
            <person name="Ng P.K.S."/>
            <person name="Zou J."/>
            <person name="Zhong X.J."/>
            <person name="Ran P.X."/>
            <person name="Zhong N.S."/>
            <person name="Liu Z.G."/>
            <person name="Tsui S.K.W."/>
        </authorList>
    </citation>
    <scope>NUCLEOTIDE SEQUENCE</scope>
    <source>
        <strain evidence="3">Derf</strain>
        <tissue evidence="3">Whole organism</tissue>
    </source>
</reference>
<dbReference type="GO" id="GO:0003677">
    <property type="term" value="F:DNA binding"/>
    <property type="evidence" value="ECO:0007669"/>
    <property type="project" value="TreeGrafter"/>
</dbReference>
<dbReference type="EMBL" id="ASGP02000004">
    <property type="protein sequence ID" value="KAH9511921.1"/>
    <property type="molecule type" value="Genomic_DNA"/>
</dbReference>
<keyword evidence="4" id="KW-1185">Reference proteome</keyword>
<evidence type="ECO:0000313" key="4">
    <source>
        <dbReference type="Proteomes" id="UP000790347"/>
    </source>
</evidence>
<dbReference type="AlphaFoldDB" id="A0A922I133"/>
<dbReference type="Proteomes" id="UP000790347">
    <property type="component" value="Unassembled WGS sequence"/>
</dbReference>
<organism evidence="3 4">
    <name type="scientific">Dermatophagoides farinae</name>
    <name type="common">American house dust mite</name>
    <dbReference type="NCBI Taxonomy" id="6954"/>
    <lineage>
        <taxon>Eukaryota</taxon>
        <taxon>Metazoa</taxon>
        <taxon>Ecdysozoa</taxon>
        <taxon>Arthropoda</taxon>
        <taxon>Chelicerata</taxon>
        <taxon>Arachnida</taxon>
        <taxon>Acari</taxon>
        <taxon>Acariformes</taxon>
        <taxon>Sarcoptiformes</taxon>
        <taxon>Astigmata</taxon>
        <taxon>Psoroptidia</taxon>
        <taxon>Analgoidea</taxon>
        <taxon>Pyroglyphidae</taxon>
        <taxon>Dermatophagoidinae</taxon>
        <taxon>Dermatophagoides</taxon>
    </lineage>
</organism>
<evidence type="ECO:0000259" key="2">
    <source>
        <dbReference type="Pfam" id="PF00004"/>
    </source>
</evidence>
<feature type="compositionally biased region" description="Acidic residues" evidence="1">
    <location>
        <begin position="86"/>
        <end position="100"/>
    </location>
</feature>